<gene>
    <name evidence="2" type="ordered locus">Ccel_1827</name>
</gene>
<sequence>MIYRKPFDELIPLIQTSLEDNILTEEEIQDILWACNSFKGSSKYYNIITADIQKLHGIMHGILADNQISLEEIEGLRNWIFENHHLKGLYPYDELLSLISSVLSDGILDYNEKSMLKVFFSDFIDFNNSVNIDIYEINKLKDIIKIEGLCSVDPDINFCNELFCFTGVSSRLRRADIQNIVESLGGKFKNTVTKDTKYLVIGDNGNPCWAFSCYGRKVEQAVTLRKSGKSILIVHENDFWNAVESVK</sequence>
<keyword evidence="2" id="KW-0436">Ligase</keyword>
<dbReference type="STRING" id="394503.Ccel_1827"/>
<dbReference type="Proteomes" id="UP000001349">
    <property type="component" value="Chromosome"/>
</dbReference>
<evidence type="ECO:0000313" key="3">
    <source>
        <dbReference type="Proteomes" id="UP000001349"/>
    </source>
</evidence>
<proteinExistence type="predicted"/>
<organism evidence="2 3">
    <name type="scientific">Ruminiclostridium cellulolyticum (strain ATCC 35319 / DSM 5812 / JCM 6584 / H10)</name>
    <name type="common">Clostridium cellulolyticum</name>
    <dbReference type="NCBI Taxonomy" id="394503"/>
    <lineage>
        <taxon>Bacteria</taxon>
        <taxon>Bacillati</taxon>
        <taxon>Bacillota</taxon>
        <taxon>Clostridia</taxon>
        <taxon>Eubacteriales</taxon>
        <taxon>Oscillospiraceae</taxon>
        <taxon>Ruminiclostridium</taxon>
    </lineage>
</organism>
<evidence type="ECO:0000313" key="2">
    <source>
        <dbReference type="EMBL" id="ACL76176.1"/>
    </source>
</evidence>
<dbReference type="KEGG" id="cce:Ccel_1827"/>
<dbReference type="CDD" id="cd17748">
    <property type="entry name" value="BRCT_DNA_ligase_like"/>
    <property type="match status" value="1"/>
</dbReference>
<dbReference type="InterPro" id="IPR036420">
    <property type="entry name" value="BRCT_dom_sf"/>
</dbReference>
<dbReference type="GO" id="GO:0016874">
    <property type="term" value="F:ligase activity"/>
    <property type="evidence" value="ECO:0007669"/>
    <property type="project" value="UniProtKB-KW"/>
</dbReference>
<keyword evidence="3" id="KW-1185">Reference proteome</keyword>
<dbReference type="Gene3D" id="3.40.50.10190">
    <property type="entry name" value="BRCT domain"/>
    <property type="match status" value="1"/>
</dbReference>
<dbReference type="AlphaFoldDB" id="B8I333"/>
<accession>B8I333</accession>
<dbReference type="EMBL" id="CP001348">
    <property type="protein sequence ID" value="ACL76176.1"/>
    <property type="molecule type" value="Genomic_DNA"/>
</dbReference>
<reference evidence="2 3" key="1">
    <citation type="submission" date="2009-01" db="EMBL/GenBank/DDBJ databases">
        <title>Complete sequence of Clostridium cellulolyticum H10.</title>
        <authorList>
            <consortium name="US DOE Joint Genome Institute"/>
            <person name="Lucas S."/>
            <person name="Copeland A."/>
            <person name="Lapidus A."/>
            <person name="Glavina del Rio T."/>
            <person name="Dalin E."/>
            <person name="Tice H."/>
            <person name="Bruce D."/>
            <person name="Goodwin L."/>
            <person name="Pitluck S."/>
            <person name="Chertkov O."/>
            <person name="Saunders E."/>
            <person name="Brettin T."/>
            <person name="Detter J.C."/>
            <person name="Han C."/>
            <person name="Larimer F."/>
            <person name="Land M."/>
            <person name="Hauser L."/>
            <person name="Kyrpides N."/>
            <person name="Ivanova N."/>
            <person name="Zhou J."/>
            <person name="Richardson P."/>
        </authorList>
    </citation>
    <scope>NUCLEOTIDE SEQUENCE [LARGE SCALE GENOMIC DNA]</scope>
    <source>
        <strain evidence="3">ATCC 35319 / DSM 5812 / JCM 6584 / H10</strain>
    </source>
</reference>
<dbReference type="SUPFAM" id="SSF52113">
    <property type="entry name" value="BRCT domain"/>
    <property type="match status" value="1"/>
</dbReference>
<dbReference type="RefSeq" id="WP_015925286.1">
    <property type="nucleotide sequence ID" value="NC_011898.1"/>
</dbReference>
<protein>
    <submittedName>
        <fullName evidence="2">NAD-dependent DNA ligase</fullName>
    </submittedName>
</protein>
<evidence type="ECO:0000259" key="1">
    <source>
        <dbReference type="PROSITE" id="PS50172"/>
    </source>
</evidence>
<feature type="domain" description="BRCT" evidence="1">
    <location>
        <begin position="158"/>
        <end position="247"/>
    </location>
</feature>
<dbReference type="InterPro" id="IPR001357">
    <property type="entry name" value="BRCT_dom"/>
</dbReference>
<dbReference type="eggNOG" id="COG0272">
    <property type="taxonomic scope" value="Bacteria"/>
</dbReference>
<name>B8I333_RUMCH</name>
<dbReference type="Pfam" id="PF00533">
    <property type="entry name" value="BRCT"/>
    <property type="match status" value="1"/>
</dbReference>
<dbReference type="HOGENOM" id="CLU_058425_1_0_9"/>
<dbReference type="PROSITE" id="PS50172">
    <property type="entry name" value="BRCT"/>
    <property type="match status" value="1"/>
</dbReference>